<dbReference type="AlphaFoldDB" id="A0A1M7UVG4"/>
<dbReference type="EMBL" id="LT670849">
    <property type="protein sequence ID" value="SHN86940.1"/>
    <property type="molecule type" value="Genomic_DNA"/>
</dbReference>
<gene>
    <name evidence="1" type="ORF">SAMN05444170_6928</name>
</gene>
<evidence type="ECO:0000313" key="1">
    <source>
        <dbReference type="EMBL" id="SHN86940.1"/>
    </source>
</evidence>
<keyword evidence="2" id="KW-1185">Reference proteome</keyword>
<name>A0A1M7UVG4_9BRAD</name>
<reference evidence="2" key="1">
    <citation type="submission" date="2016-11" db="EMBL/GenBank/DDBJ databases">
        <authorList>
            <person name="Varghese N."/>
            <person name="Submissions S."/>
        </authorList>
    </citation>
    <scope>NUCLEOTIDE SEQUENCE [LARGE SCALE GENOMIC DNA]</scope>
    <source>
        <strain evidence="2">GAS401</strain>
    </source>
</reference>
<sequence>MPSPDRKPEPEPDSRRQTAHFIEMRRNVLRYARTFPPGGQRNQHRQIALSLRALFRSKTWLESHTLDG</sequence>
<proteinExistence type="predicted"/>
<accession>A0A1M7UVG4</accession>
<dbReference type="Proteomes" id="UP000184096">
    <property type="component" value="Chromosome I"/>
</dbReference>
<evidence type="ECO:0000313" key="2">
    <source>
        <dbReference type="Proteomes" id="UP000184096"/>
    </source>
</evidence>
<organism evidence="1 2">
    <name type="scientific">Bradyrhizobium erythrophlei</name>
    <dbReference type="NCBI Taxonomy" id="1437360"/>
    <lineage>
        <taxon>Bacteria</taxon>
        <taxon>Pseudomonadati</taxon>
        <taxon>Pseudomonadota</taxon>
        <taxon>Alphaproteobacteria</taxon>
        <taxon>Hyphomicrobiales</taxon>
        <taxon>Nitrobacteraceae</taxon>
        <taxon>Bradyrhizobium</taxon>
    </lineage>
</organism>
<protein>
    <submittedName>
        <fullName evidence="1">Uncharacterized protein</fullName>
    </submittedName>
</protein>